<gene>
    <name evidence="8" type="ORF">MAR_029295</name>
</gene>
<keyword evidence="5" id="KW-0040">ANK repeat</keyword>
<dbReference type="SMART" id="SM00364">
    <property type="entry name" value="LRR_BAC"/>
    <property type="match status" value="8"/>
</dbReference>
<dbReference type="InterPro" id="IPR002110">
    <property type="entry name" value="Ankyrin_rpt"/>
</dbReference>
<dbReference type="SMART" id="SM00248">
    <property type="entry name" value="ANK"/>
    <property type="match status" value="7"/>
</dbReference>
<dbReference type="InterPro" id="IPR003591">
    <property type="entry name" value="Leu-rich_rpt_typical-subtyp"/>
</dbReference>
<feature type="region of interest" description="Disordered" evidence="6">
    <location>
        <begin position="963"/>
        <end position="995"/>
    </location>
</feature>
<keyword evidence="4" id="KW-0067">ATP-binding</keyword>
<evidence type="ECO:0000256" key="6">
    <source>
        <dbReference type="SAM" id="MobiDB-lite"/>
    </source>
</evidence>
<accession>A0ABY7DNM7</accession>
<organism evidence="8 9">
    <name type="scientific">Mya arenaria</name>
    <name type="common">Soft-shell clam</name>
    <dbReference type="NCBI Taxonomy" id="6604"/>
    <lineage>
        <taxon>Eukaryota</taxon>
        <taxon>Metazoa</taxon>
        <taxon>Spiralia</taxon>
        <taxon>Lophotrochozoa</taxon>
        <taxon>Mollusca</taxon>
        <taxon>Bivalvia</taxon>
        <taxon>Autobranchia</taxon>
        <taxon>Heteroconchia</taxon>
        <taxon>Euheterodonta</taxon>
        <taxon>Imparidentia</taxon>
        <taxon>Neoheterodontei</taxon>
        <taxon>Myida</taxon>
        <taxon>Myoidea</taxon>
        <taxon>Myidae</taxon>
        <taxon>Mya</taxon>
    </lineage>
</organism>
<dbReference type="InterPro" id="IPR032171">
    <property type="entry name" value="COR-A"/>
</dbReference>
<dbReference type="Pfam" id="PF12796">
    <property type="entry name" value="Ank_2"/>
    <property type="match status" value="1"/>
</dbReference>
<dbReference type="InterPro" id="IPR000719">
    <property type="entry name" value="Prot_kinase_dom"/>
</dbReference>
<dbReference type="SUPFAM" id="SSF52540">
    <property type="entry name" value="P-loop containing nucleoside triphosphate hydrolases"/>
    <property type="match status" value="1"/>
</dbReference>
<dbReference type="Gene3D" id="3.40.50.300">
    <property type="entry name" value="P-loop containing nucleotide triphosphate hydrolases"/>
    <property type="match status" value="1"/>
</dbReference>
<dbReference type="SUPFAM" id="SSF52058">
    <property type="entry name" value="L domain-like"/>
    <property type="match status" value="1"/>
</dbReference>
<dbReference type="Proteomes" id="UP001164746">
    <property type="component" value="Chromosome 2"/>
</dbReference>
<feature type="compositionally biased region" description="Polar residues" evidence="6">
    <location>
        <begin position="979"/>
        <end position="992"/>
    </location>
</feature>
<dbReference type="Pfam" id="PF13855">
    <property type="entry name" value="LRR_8"/>
    <property type="match status" value="1"/>
</dbReference>
<dbReference type="InterPro" id="IPR036770">
    <property type="entry name" value="Ankyrin_rpt-contain_sf"/>
</dbReference>
<keyword evidence="3" id="KW-0547">Nucleotide-binding</keyword>
<dbReference type="SUPFAM" id="SSF56112">
    <property type="entry name" value="Protein kinase-like (PK-like)"/>
    <property type="match status" value="1"/>
</dbReference>
<dbReference type="Gene3D" id="3.80.10.10">
    <property type="entry name" value="Ribonuclease Inhibitor"/>
    <property type="match status" value="3"/>
</dbReference>
<dbReference type="InterPro" id="IPR036388">
    <property type="entry name" value="WH-like_DNA-bd_sf"/>
</dbReference>
<name>A0ABY7DNM7_MYAAR</name>
<evidence type="ECO:0000256" key="5">
    <source>
        <dbReference type="PROSITE-ProRule" id="PRU00023"/>
    </source>
</evidence>
<dbReference type="SUPFAM" id="SSF48403">
    <property type="entry name" value="Ankyrin repeat"/>
    <property type="match status" value="2"/>
</dbReference>
<dbReference type="PANTHER" id="PTHR48056">
    <property type="entry name" value="LRR RECEPTOR-LIKE SERINE/THREONINE-PROTEIN KINASE-RELATED"/>
    <property type="match status" value="1"/>
</dbReference>
<dbReference type="Gene3D" id="1.10.10.10">
    <property type="entry name" value="Winged helix-like DNA-binding domain superfamily/Winged helix DNA-binding domain"/>
    <property type="match status" value="1"/>
</dbReference>
<dbReference type="PROSITE" id="PS50011">
    <property type="entry name" value="PROTEIN_KINASE_DOM"/>
    <property type="match status" value="1"/>
</dbReference>
<feature type="repeat" description="ANK" evidence="5">
    <location>
        <begin position="364"/>
        <end position="393"/>
    </location>
</feature>
<dbReference type="Pfam" id="PF00069">
    <property type="entry name" value="Pkinase"/>
    <property type="match status" value="1"/>
</dbReference>
<evidence type="ECO:0000256" key="4">
    <source>
        <dbReference type="ARBA" id="ARBA00022840"/>
    </source>
</evidence>
<evidence type="ECO:0000256" key="1">
    <source>
        <dbReference type="ARBA" id="ARBA00022614"/>
    </source>
</evidence>
<dbReference type="Gene3D" id="1.10.510.10">
    <property type="entry name" value="Transferase(Phosphotransferase) domain 1"/>
    <property type="match status" value="1"/>
</dbReference>
<feature type="domain" description="Protein kinase" evidence="7">
    <location>
        <begin position="1980"/>
        <end position="2283"/>
    </location>
</feature>
<dbReference type="PROSITE" id="PS50088">
    <property type="entry name" value="ANK_REPEAT"/>
    <property type="match status" value="2"/>
</dbReference>
<evidence type="ECO:0000313" key="9">
    <source>
        <dbReference type="Proteomes" id="UP001164746"/>
    </source>
</evidence>
<keyword evidence="2" id="KW-0677">Repeat</keyword>
<dbReference type="Pfam" id="PF16095">
    <property type="entry name" value="COR-A"/>
    <property type="match status" value="1"/>
</dbReference>
<dbReference type="EMBL" id="CP111013">
    <property type="protein sequence ID" value="WAQ96605.1"/>
    <property type="molecule type" value="Genomic_DNA"/>
</dbReference>
<keyword evidence="9" id="KW-1185">Reference proteome</keyword>
<dbReference type="Gene3D" id="1.25.40.20">
    <property type="entry name" value="Ankyrin repeat-containing domain"/>
    <property type="match status" value="3"/>
</dbReference>
<dbReference type="InterPro" id="IPR001611">
    <property type="entry name" value="Leu-rich_rpt"/>
</dbReference>
<evidence type="ECO:0000256" key="3">
    <source>
        <dbReference type="ARBA" id="ARBA00022741"/>
    </source>
</evidence>
<dbReference type="InterPro" id="IPR050647">
    <property type="entry name" value="Plant_LRR-RLKs"/>
</dbReference>
<reference evidence="8" key="1">
    <citation type="submission" date="2022-11" db="EMBL/GenBank/DDBJ databases">
        <title>Centuries of genome instability and evolution in soft-shell clam transmissible cancer (bioRxiv).</title>
        <authorList>
            <person name="Hart S.F.M."/>
            <person name="Yonemitsu M.A."/>
            <person name="Giersch R.M."/>
            <person name="Beal B.F."/>
            <person name="Arriagada G."/>
            <person name="Davis B.W."/>
            <person name="Ostrander E.A."/>
            <person name="Goff S.P."/>
            <person name="Metzger M.J."/>
        </authorList>
    </citation>
    <scope>NUCLEOTIDE SEQUENCE</scope>
    <source>
        <strain evidence="8">MELC-2E11</strain>
        <tissue evidence="8">Siphon/mantle</tissue>
    </source>
</reference>
<dbReference type="InterPro" id="IPR027417">
    <property type="entry name" value="P-loop_NTPase"/>
</dbReference>
<keyword evidence="1" id="KW-0433">Leucine-rich repeat</keyword>
<dbReference type="InterPro" id="IPR011009">
    <property type="entry name" value="Kinase-like_dom_sf"/>
</dbReference>
<evidence type="ECO:0000259" key="7">
    <source>
        <dbReference type="PROSITE" id="PS50011"/>
    </source>
</evidence>
<dbReference type="PROSITE" id="PS51450">
    <property type="entry name" value="LRR"/>
    <property type="match status" value="2"/>
</dbReference>
<dbReference type="PROSITE" id="PS50297">
    <property type="entry name" value="ANK_REP_REGION"/>
    <property type="match status" value="2"/>
</dbReference>
<evidence type="ECO:0000256" key="2">
    <source>
        <dbReference type="ARBA" id="ARBA00022737"/>
    </source>
</evidence>
<dbReference type="Pfam" id="PF00023">
    <property type="entry name" value="Ank"/>
    <property type="match status" value="1"/>
</dbReference>
<dbReference type="InterPro" id="IPR032675">
    <property type="entry name" value="LRR_dom_sf"/>
</dbReference>
<feature type="repeat" description="ANK" evidence="5">
    <location>
        <begin position="529"/>
        <end position="550"/>
    </location>
</feature>
<dbReference type="SMART" id="SM00369">
    <property type="entry name" value="LRR_TYP"/>
    <property type="match status" value="6"/>
</dbReference>
<dbReference type="SMART" id="SM00220">
    <property type="entry name" value="S_TKc"/>
    <property type="match status" value="1"/>
</dbReference>
<proteinExistence type="predicted"/>
<sequence length="2701" mass="303688">MEIGVRVSSGQGQSYVSSSQGQTYVSSGQRQRYVLLVYRVRVSSGQGKGYVSSDQRQRYVLLVRRVRANFGQGQRYVLLVYRVRANPGQGQRYVLHVYRVRVSPGQGPRNVLLVYRVRASSGQGQRHVLLLYRVRTSSGQGQWYVLHAYRARASSGQVQRYVILLYKVRVGSGQEQRNDLHVYITLVPVGYRGSTCVYGEFWSMSGEGPACVYGERQSSKRVWKDVHVHVDETKINHIHNEGHGAPAAVFQSPLLGLFLLGFSEDDGFKDGPDLVQGNHGACHVREMVAEVVDTDTDLLILLLLYACPVMRNMTLHQFAMFDRHDAMSDILLGEERMNINAPDRLGRTPVFTAVSNNSIKCLETPLHQAVQDGKMDAVKLLLTYGADLSRPDMTGLSPNELVKSIGQRDLIDVFKAEDERRKQNAWNVIADLITACVTEDIEEVRDILRVPPPAGWDLANMSPDGDDRTALIVTAEKGNVTIMDELLGSVAELRQRPSVIHTAVLNGHAGIVRSIIKRHPECCRLADDNNDTPLHIACQTGSLEIVKLLLAWDYPPALYQSVLDSTNQIEYSLVVPVSSINSSDKTPLFLACENGHEEVVDFLLSYTVKGRKFEGNENLSENSSQDSHESEIIDFHPISVKSEHVVPVSNIGMESNESVMYKSVNPGDHKLSCIYIAVKNRHLHIVDKLVRAGASLELHGIEHDVKYNVLLKLALKNNDLLMINKLLENDAKDENNFVLKEAVKSKPNFVGHFLKYKASNDAQNNINKAHMKKTFHESCAKMEDSDKQVSDDQKYQQVFPKESVNIRWQNLGVLTTIEEEWLSTTVNFRNPALSNMNLRRQFGLYAITRVDVSHNNLTVVPIPLLQLPSLTSLTVSDNMIAEFPSPRNFDVNCNWLEEINIQNNRISTIPEYIFQLPKLRVINASNNDINTVPVSIWDTPQLKSIDLSDNKLKTLPRPILSFRTDSESTCGDGEDPDIHSSTDTQPGQSGTESHVIKHSLKRANHWTGGLTVNDEELKTSQMKGLITLKLNKNQLDRFPEFLSCCCNRLENLEMKRNRLKSLGNIAAYPKSLKVLDLSYNMIETMEDWKDEDKTRTCYFKEARGVDVSRSGNFIGLQPSGACCAHRAHTRLDYLEMLDFSHNKLEGLVVLRSNLTFEQSKNFADKETQEQEIQRQVLLPSLFSLNLNANRLMALPSDIKEMRALRSLYLNQNTKLNMLPPDLGLLDGLHHIEVQGCPLEGPIQDVIRGAHNRAADITGFLRSILEEAEEYNCMNMMLVGSFKIGKTSLLKHLMKKGRTMASLQHFTQREDSTQTGVTKDGDPLSTVGIDICQLIFDGKQGAVEFRTWDFAGQAQARNSAVIIVGTHLDEITKSKHFPSSMEADMVKKIQEKYCRQDNEYSGLPNVIKIVNVASGKKTLNIDKLKSTIYDVVFRLNHPARKNEKLLGHKVPKKYLKLQHCIEHIAVRRMSEGKDPVLDEDSYIMMVMNEMSVVDDGINFRNKNDIHQASRFLHENGVICHFDDTALRDQYFLKPQWLCDQLARVVCNKLTGIENKGVMQKKQLVTIYRHSDRIGQYIISLLNKFEVALAIDDQNVLLPTLLPTHFEIVDPKILATVPIRRKGSPPNVSVNSVNSYPLPFQNQSTNQGEMSVANTKPDNNVVFSNTRLYLLTYFPSGFWPRLITKVLSDESFYDHVVNMFSIPQEIKDRCPQLQNTVPSWRCWQTGFELVYFDNVIMQVKEVQSCTDYGRGMCDYANDGLCMKCFFDNSWNPLDVEDSVLLEISFRADKLTFNFSFNESTASGNSNFQAIEQRDFYHDEKAKTGVLAKVVEHIDNLLQDWFPEIGESRFSQTCLGRYLVTRVIPCPSCLQQEVKHQSSDKGAWDVITQSATSSQPFSISNLNLEISVENGQVTDQKRVMCTFLVERCIKNVLEGMDEICDVHKSVSPLLMPNEDGVIREIHIAPDAVFHDLDVSLLIEDDALTVTDQLGRGAFGTNQQMPQISLETVCSAYTNARQEVSILDTVEHPHIVPLLGLSRRPLALILSRAPLGSLNQILEVRQRDGLCLPIWVIKQVVIQVVSALEYLHHRNIIYRDLKSDNVLAWHLPEPTNLSPTAPVLVKLADYGISKSVFPGGEARGFGGTPPFIAPEIIVHTGRDTYTEKVDIFSFGMFLFELLTCRHPLADVNNINMHVSNGGRPTLTTEVQLHVYYVAFSVCGMGTNSKAGALNLIITPGRCEQREHACVQQEASLYPSHMLDLMTICWDHNPQNRPSATQVRQVAMTPQFCHLSDAVSMETMTTVLSACSVFVDNSSVQSLDAAAESSQIWLLSQPEHGSENHTIDILNFNTANKCSSKQELKHNASFLSVCTVGKTVWCLDSHGTILIYSPYTFDKLDTYQLVVCDIDNVCSMTFHPYPEGHDPGAGGHVMILVKECRQSTQAVTSLLSIEVTGLGMVNMSHDYQPIRIHRKCHCAILVQNSNSQNIWIGTDHGEILIQHLDHMDEIDQALVVSPNVDRGPKHLDCILVTMSDHASVFEPNVYTYNYPGNKIYLWNGTTNEKIGELDCSSVIPKLERGHLSKFPVENIPPEGKDSDGGIVTIGRGYIDVINHVMQLENQVVKHDTADEFGIFNSGSQRVEEGKGQLWNDCNTCIFINIHLTLEKEKRVLRDIPVFSQSAISLSVMWNLTEGEKGIKELKQLLVNIQA</sequence>
<dbReference type="PANTHER" id="PTHR48056:SF81">
    <property type="entry name" value="RECEPTOR PROTEIN-TYROSINE KINASE CEPR1"/>
    <property type="match status" value="1"/>
</dbReference>
<evidence type="ECO:0000313" key="8">
    <source>
        <dbReference type="EMBL" id="WAQ96605.1"/>
    </source>
</evidence>
<protein>
    <submittedName>
        <fullName evidence="8">LRK1-like protein</fullName>
    </submittedName>
</protein>